<reference evidence="3" key="1">
    <citation type="submission" date="2025-08" db="UniProtKB">
        <authorList>
            <consortium name="RefSeq"/>
        </authorList>
    </citation>
    <scope>IDENTIFICATION</scope>
    <source>
        <tissue evidence="3">Thorax and Abdomen</tissue>
    </source>
</reference>
<evidence type="ECO:0000256" key="1">
    <source>
        <dbReference type="SAM" id="SignalP"/>
    </source>
</evidence>
<dbReference type="Gene3D" id="1.10.238.20">
    <property type="entry name" value="Pheromone/general odorant binding protein domain"/>
    <property type="match status" value="1"/>
</dbReference>
<organism evidence="2 3">
    <name type="scientific">Neodiprion lecontei</name>
    <name type="common">Redheaded pine sawfly</name>
    <dbReference type="NCBI Taxonomy" id="441921"/>
    <lineage>
        <taxon>Eukaryota</taxon>
        <taxon>Metazoa</taxon>
        <taxon>Ecdysozoa</taxon>
        <taxon>Arthropoda</taxon>
        <taxon>Hexapoda</taxon>
        <taxon>Insecta</taxon>
        <taxon>Pterygota</taxon>
        <taxon>Neoptera</taxon>
        <taxon>Endopterygota</taxon>
        <taxon>Hymenoptera</taxon>
        <taxon>Tenthredinoidea</taxon>
        <taxon>Diprionidae</taxon>
        <taxon>Diprioninae</taxon>
        <taxon>Neodiprion</taxon>
    </lineage>
</organism>
<proteinExistence type="predicted"/>
<evidence type="ECO:0000313" key="2">
    <source>
        <dbReference type="Proteomes" id="UP000829291"/>
    </source>
</evidence>
<dbReference type="Pfam" id="PF01395">
    <property type="entry name" value="PBP_GOBP"/>
    <property type="match status" value="1"/>
</dbReference>
<gene>
    <name evidence="3" type="primary">LOC124295303</name>
</gene>
<protein>
    <submittedName>
        <fullName evidence="3">Uncharacterized protein LOC124295303</fullName>
    </submittedName>
</protein>
<name>A0ABM3GKJ2_NEOLC</name>
<dbReference type="InterPro" id="IPR036728">
    <property type="entry name" value="PBP_GOBP_sf"/>
</dbReference>
<dbReference type="RefSeq" id="XP_046600795.1">
    <property type="nucleotide sequence ID" value="XM_046744839.1"/>
</dbReference>
<keyword evidence="1" id="KW-0732">Signal</keyword>
<sequence length="141" mass="16222">MNYFLLTFACLFIASEVVLARPGDFHVAVREKCFAETGMEHESEDAAYFANPKVKSYLRCFFEGKHLFRENGDFDTAGFLLLIDNDDTVRAGAKPLAEKCVKEHSKIEDRREMSYEVMKCFFEGYPAIFPQMGIFEPPHGW</sequence>
<dbReference type="SUPFAM" id="SSF47565">
    <property type="entry name" value="Insect pheromone/odorant-binding proteins"/>
    <property type="match status" value="1"/>
</dbReference>
<accession>A0ABM3GKJ2</accession>
<dbReference type="CDD" id="cd23992">
    <property type="entry name" value="PBP_GOBP"/>
    <property type="match status" value="1"/>
</dbReference>
<feature type="chain" id="PRO_5047197329" evidence="1">
    <location>
        <begin position="21"/>
        <end position="141"/>
    </location>
</feature>
<evidence type="ECO:0000313" key="3">
    <source>
        <dbReference type="RefSeq" id="XP_046600795.1"/>
    </source>
</evidence>
<dbReference type="Proteomes" id="UP000829291">
    <property type="component" value="Chromosome 7"/>
</dbReference>
<dbReference type="GeneID" id="124295303"/>
<keyword evidence="2" id="KW-1185">Reference proteome</keyword>
<feature type="signal peptide" evidence="1">
    <location>
        <begin position="1"/>
        <end position="20"/>
    </location>
</feature>
<dbReference type="InterPro" id="IPR006170">
    <property type="entry name" value="PBP/GOBP"/>
</dbReference>